<dbReference type="RefSeq" id="WP_160197465.1">
    <property type="nucleotide sequence ID" value="NZ_QXXA01000009.1"/>
</dbReference>
<evidence type="ECO:0000256" key="2">
    <source>
        <dbReference type="HAMAP-Rule" id="MF_00489"/>
    </source>
</evidence>
<protein>
    <recommendedName>
        <fullName evidence="2">UPF0178 protein D3Z33_09055</fullName>
    </recommendedName>
</protein>
<name>A0A845QZ05_9CLOT</name>
<dbReference type="AlphaFoldDB" id="A0A845QZ05"/>
<comment type="caution">
    <text evidence="3">The sequence shown here is derived from an EMBL/GenBank/DDBJ whole genome shotgun (WGS) entry which is preliminary data.</text>
</comment>
<dbReference type="OrthoDB" id="9798918at2"/>
<comment type="similarity">
    <text evidence="1 2">Belongs to the UPF0178 family.</text>
</comment>
<gene>
    <name evidence="3" type="ORF">D3Z33_09055</name>
</gene>
<dbReference type="Pfam" id="PF02639">
    <property type="entry name" value="DUF188"/>
    <property type="match status" value="1"/>
</dbReference>
<reference evidence="3 4" key="1">
    <citation type="submission" date="2018-08" db="EMBL/GenBank/DDBJ databases">
        <title>Murine metabolic-syndrome-specific gut microbial biobank.</title>
        <authorList>
            <person name="Liu C."/>
        </authorList>
    </citation>
    <scope>NUCLEOTIDE SEQUENCE [LARGE SCALE GENOMIC DNA]</scope>
    <source>
        <strain evidence="3 4">583</strain>
    </source>
</reference>
<evidence type="ECO:0000313" key="4">
    <source>
        <dbReference type="Proteomes" id="UP000467132"/>
    </source>
</evidence>
<sequence>MKILVDSDSCPVKDLAYKISNKYNIDILFITSISHYSINSEIDSSHYIYVDNFSEAADIEIMNRLEKDDIVISDDYGLASLVLSKKCYCISSKGYIYNNDNINSLLTRRYLSKEQRKLNKRVKSTNRKREKKDNKKFEEKFIKLICSIRRNKNFSGE</sequence>
<keyword evidence="4" id="KW-1185">Reference proteome</keyword>
<proteinExistence type="inferred from homology"/>
<dbReference type="PANTHER" id="PTHR35146:SF1">
    <property type="entry name" value="UPF0178 PROTEIN YAII"/>
    <property type="match status" value="1"/>
</dbReference>
<dbReference type="HAMAP" id="MF_00489">
    <property type="entry name" value="UPF0178"/>
    <property type="match status" value="1"/>
</dbReference>
<evidence type="ECO:0000256" key="1">
    <source>
        <dbReference type="ARBA" id="ARBA00008522"/>
    </source>
</evidence>
<dbReference type="EMBL" id="QXXA01000009">
    <property type="protein sequence ID" value="NBI06999.1"/>
    <property type="molecule type" value="Genomic_DNA"/>
</dbReference>
<organism evidence="3 4">
    <name type="scientific">Senegalia massiliensis</name>
    <dbReference type="NCBI Taxonomy" id="1720316"/>
    <lineage>
        <taxon>Bacteria</taxon>
        <taxon>Bacillati</taxon>
        <taxon>Bacillota</taxon>
        <taxon>Clostridia</taxon>
        <taxon>Eubacteriales</taxon>
        <taxon>Clostridiaceae</taxon>
        <taxon>Senegalia</taxon>
    </lineage>
</organism>
<dbReference type="PANTHER" id="PTHR35146">
    <property type="entry name" value="UPF0178 PROTEIN YAII"/>
    <property type="match status" value="1"/>
</dbReference>
<dbReference type="Proteomes" id="UP000467132">
    <property type="component" value="Unassembled WGS sequence"/>
</dbReference>
<dbReference type="InterPro" id="IPR003791">
    <property type="entry name" value="UPF0178"/>
</dbReference>
<evidence type="ECO:0000313" key="3">
    <source>
        <dbReference type="EMBL" id="NBI06999.1"/>
    </source>
</evidence>
<accession>A0A845QZ05</accession>